<evidence type="ECO:0000256" key="1">
    <source>
        <dbReference type="SAM" id="MobiDB-lite"/>
    </source>
</evidence>
<feature type="compositionally biased region" description="Basic and acidic residues" evidence="1">
    <location>
        <begin position="198"/>
        <end position="209"/>
    </location>
</feature>
<dbReference type="GeneID" id="27342552"/>
<dbReference type="HOGENOM" id="CLU_1261381_0_0_1"/>
<evidence type="ECO:0000313" key="3">
    <source>
        <dbReference type="Proteomes" id="UP000054466"/>
    </source>
</evidence>
<evidence type="ECO:0008006" key="4">
    <source>
        <dbReference type="Google" id="ProtNLM"/>
    </source>
</evidence>
<dbReference type="VEuPathDB" id="FungiDB:PV07_03358"/>
<sequence length="219" mass="24626">MVRRELTRASMQIEPEALNPEVKQKNGCLRLSNTRSEVVFAPISKRSSTRKGVLLGEAADHSDIALDPDMILGVLSTGDFSSESSQLISAQYQLPMWQALVAITRRSYWRRAWVMQEVALAQGLINVMYQESAIQKIRHIVQELSEFELPHYKNEPDPLHGAHLSKKRLFDLLLDCAHKECSDPRDKIFSLLAMAADTKEGDHPARENNRAASSSAQES</sequence>
<accession>A0A0D1ZUG0</accession>
<evidence type="ECO:0000313" key="2">
    <source>
        <dbReference type="EMBL" id="KIW31761.1"/>
    </source>
</evidence>
<gene>
    <name evidence="2" type="ORF">PV07_03358</name>
</gene>
<dbReference type="RefSeq" id="XP_016251977.1">
    <property type="nucleotide sequence ID" value="XM_016390075.1"/>
</dbReference>
<dbReference type="Proteomes" id="UP000054466">
    <property type="component" value="Unassembled WGS sequence"/>
</dbReference>
<dbReference type="AlphaFoldDB" id="A0A0D1ZUG0"/>
<feature type="region of interest" description="Disordered" evidence="1">
    <location>
        <begin position="198"/>
        <end position="219"/>
    </location>
</feature>
<name>A0A0D1ZUG0_9EURO</name>
<proteinExistence type="predicted"/>
<organism evidence="2 3">
    <name type="scientific">Cladophialophora immunda</name>
    <dbReference type="NCBI Taxonomy" id="569365"/>
    <lineage>
        <taxon>Eukaryota</taxon>
        <taxon>Fungi</taxon>
        <taxon>Dikarya</taxon>
        <taxon>Ascomycota</taxon>
        <taxon>Pezizomycotina</taxon>
        <taxon>Eurotiomycetes</taxon>
        <taxon>Chaetothyriomycetidae</taxon>
        <taxon>Chaetothyriales</taxon>
        <taxon>Herpotrichiellaceae</taxon>
        <taxon>Cladophialophora</taxon>
    </lineage>
</organism>
<keyword evidence="3" id="KW-1185">Reference proteome</keyword>
<reference evidence="2 3" key="1">
    <citation type="submission" date="2015-01" db="EMBL/GenBank/DDBJ databases">
        <title>The Genome Sequence of Cladophialophora immunda CBS83496.</title>
        <authorList>
            <consortium name="The Broad Institute Genomics Platform"/>
            <person name="Cuomo C."/>
            <person name="de Hoog S."/>
            <person name="Gorbushina A."/>
            <person name="Stielow B."/>
            <person name="Teixiera M."/>
            <person name="Abouelleil A."/>
            <person name="Chapman S.B."/>
            <person name="Priest M."/>
            <person name="Young S.K."/>
            <person name="Wortman J."/>
            <person name="Nusbaum C."/>
            <person name="Birren B."/>
        </authorList>
    </citation>
    <scope>NUCLEOTIDE SEQUENCE [LARGE SCALE GENOMIC DNA]</scope>
    <source>
        <strain evidence="2 3">CBS 83496</strain>
    </source>
</reference>
<dbReference type="PANTHER" id="PTHR24148">
    <property type="entry name" value="ANKYRIN REPEAT DOMAIN-CONTAINING PROTEIN 39 HOMOLOG-RELATED"/>
    <property type="match status" value="1"/>
</dbReference>
<dbReference type="OrthoDB" id="4161734at2759"/>
<protein>
    <recommendedName>
        <fullName evidence="4">Heterokaryon incompatibility domain-containing protein</fullName>
    </recommendedName>
</protein>
<dbReference type="PANTHER" id="PTHR24148:SF73">
    <property type="entry name" value="HET DOMAIN PROTEIN (AFU_ORTHOLOGUE AFUA_8G01020)"/>
    <property type="match status" value="1"/>
</dbReference>
<dbReference type="InterPro" id="IPR052895">
    <property type="entry name" value="HetReg/Transcr_Mod"/>
</dbReference>
<dbReference type="STRING" id="569365.A0A0D1ZUG0"/>
<dbReference type="EMBL" id="KN847041">
    <property type="protein sequence ID" value="KIW31761.1"/>
    <property type="molecule type" value="Genomic_DNA"/>
</dbReference>
<feature type="compositionally biased region" description="Low complexity" evidence="1">
    <location>
        <begin position="210"/>
        <end position="219"/>
    </location>
</feature>